<evidence type="ECO:0000313" key="2">
    <source>
        <dbReference type="WBParaSite" id="RSKR_0000956900.1"/>
    </source>
</evidence>
<reference evidence="2" key="1">
    <citation type="submission" date="2016-11" db="UniProtKB">
        <authorList>
            <consortium name="WormBaseParasite"/>
        </authorList>
    </citation>
    <scope>IDENTIFICATION</scope>
    <source>
        <strain evidence="2">KR3021</strain>
    </source>
</reference>
<evidence type="ECO:0000313" key="1">
    <source>
        <dbReference type="Proteomes" id="UP000095286"/>
    </source>
</evidence>
<organism evidence="1 2">
    <name type="scientific">Rhabditophanes sp. KR3021</name>
    <dbReference type="NCBI Taxonomy" id="114890"/>
    <lineage>
        <taxon>Eukaryota</taxon>
        <taxon>Metazoa</taxon>
        <taxon>Ecdysozoa</taxon>
        <taxon>Nematoda</taxon>
        <taxon>Chromadorea</taxon>
        <taxon>Rhabditida</taxon>
        <taxon>Tylenchina</taxon>
        <taxon>Panagrolaimomorpha</taxon>
        <taxon>Strongyloidoidea</taxon>
        <taxon>Alloionematidae</taxon>
        <taxon>Rhabditophanes</taxon>
    </lineage>
</organism>
<protein>
    <submittedName>
        <fullName evidence="2">Caenorhabditis elegans ly-6-related family-containing protein</fullName>
    </submittedName>
</protein>
<proteinExistence type="predicted"/>
<accession>A0AC35UBE2</accession>
<dbReference type="Proteomes" id="UP000095286">
    <property type="component" value="Unplaced"/>
</dbReference>
<name>A0AC35UBE2_9BILA</name>
<sequence length="188" mass="21616">MRILLPMLILASCYNNYVLTIQCFSCASEEYEPLFKKGAFSFNFKNQELFQPRFDYACDNSFDVQNYVPVKECQTNCIVVFEKQFFGGMINENRPYLFIRGCASDVFVAGNSQSPEIQFLQKQKICLPLMVSQIWPHVQSNEFITACSCDEDGCNIFDSEVNIAAHPTSLNYISLFFLLLLLYSTIFN</sequence>
<dbReference type="WBParaSite" id="RSKR_0000956900.1">
    <property type="protein sequence ID" value="RSKR_0000956900.1"/>
    <property type="gene ID" value="RSKR_0000956900"/>
</dbReference>